<dbReference type="AlphaFoldDB" id="A0A0A9DBQ1"/>
<proteinExistence type="predicted"/>
<evidence type="ECO:0000256" key="1">
    <source>
        <dbReference type="SAM" id="MobiDB-lite"/>
    </source>
</evidence>
<accession>A0A0A9DBQ1</accession>
<sequence>MNHEVKQCICQMQTKHRGPYDEVQLKTVLVIALTLSFGDRFGTTQKQREACIGQASVMWISGRPSFPRTNRTHSSNRKINVSQY</sequence>
<feature type="region of interest" description="Disordered" evidence="1">
    <location>
        <begin position="63"/>
        <end position="84"/>
    </location>
</feature>
<dbReference type="EMBL" id="GBRH01214815">
    <property type="protein sequence ID" value="JAD83080.1"/>
    <property type="molecule type" value="Transcribed_RNA"/>
</dbReference>
<organism evidence="2">
    <name type="scientific">Arundo donax</name>
    <name type="common">Giant reed</name>
    <name type="synonym">Donax arundinaceus</name>
    <dbReference type="NCBI Taxonomy" id="35708"/>
    <lineage>
        <taxon>Eukaryota</taxon>
        <taxon>Viridiplantae</taxon>
        <taxon>Streptophyta</taxon>
        <taxon>Embryophyta</taxon>
        <taxon>Tracheophyta</taxon>
        <taxon>Spermatophyta</taxon>
        <taxon>Magnoliopsida</taxon>
        <taxon>Liliopsida</taxon>
        <taxon>Poales</taxon>
        <taxon>Poaceae</taxon>
        <taxon>PACMAD clade</taxon>
        <taxon>Arundinoideae</taxon>
        <taxon>Arundineae</taxon>
        <taxon>Arundo</taxon>
    </lineage>
</organism>
<evidence type="ECO:0000313" key="2">
    <source>
        <dbReference type="EMBL" id="JAD83080.1"/>
    </source>
</evidence>
<reference evidence="2" key="2">
    <citation type="journal article" date="2015" name="Data Brief">
        <title>Shoot transcriptome of the giant reed, Arundo donax.</title>
        <authorList>
            <person name="Barrero R.A."/>
            <person name="Guerrero F.D."/>
            <person name="Moolhuijzen P."/>
            <person name="Goolsby J.A."/>
            <person name="Tidwell J."/>
            <person name="Bellgard S.E."/>
            <person name="Bellgard M.I."/>
        </authorList>
    </citation>
    <scope>NUCLEOTIDE SEQUENCE</scope>
    <source>
        <tissue evidence="2">Shoot tissue taken approximately 20 cm above the soil surface</tissue>
    </source>
</reference>
<protein>
    <submittedName>
        <fullName evidence="2">Uncharacterized protein</fullName>
    </submittedName>
</protein>
<name>A0A0A9DBQ1_ARUDO</name>
<reference evidence="2" key="1">
    <citation type="submission" date="2014-09" db="EMBL/GenBank/DDBJ databases">
        <authorList>
            <person name="Magalhaes I.L.F."/>
            <person name="Oliveira U."/>
            <person name="Santos F.R."/>
            <person name="Vidigal T.H.D.A."/>
            <person name="Brescovit A.D."/>
            <person name="Santos A.J."/>
        </authorList>
    </citation>
    <scope>NUCLEOTIDE SEQUENCE</scope>
    <source>
        <tissue evidence="2">Shoot tissue taken approximately 20 cm above the soil surface</tissue>
    </source>
</reference>